<sequence length="261" mass="28008">MTTLTPAPGTTLAQHRLPDAPVRPQRFSRLLTVELRKMVDTRSGVAVLGVTFLLVIGILGWLVVRDGSSSWMRFSGVMQFAGMLIPVIGLLGITSEWSQRTALTTFTLSPRRGRVLLAKFVASVALAMAVFVVVIGLAVAAVYIDAMISGGTADMTGFGDSLRSMAILTVLQVTMALGFGALVAQTAVAVVTYFMAPTVVLILSDQLLGENAKWLNVFQTYDRLSSGNPWVDLGPTVVSVLLWVVLPITAGVVRSMRREVK</sequence>
<reference evidence="2 3" key="1">
    <citation type="submission" date="2019-11" db="EMBL/GenBank/DDBJ databases">
        <authorList>
            <person name="Jiang L.-Q."/>
        </authorList>
    </citation>
    <scope>NUCLEOTIDE SEQUENCE [LARGE SCALE GENOMIC DNA]</scope>
    <source>
        <strain evidence="2 3">YIM 132087</strain>
    </source>
</reference>
<gene>
    <name evidence="2" type="ORF">GIS00_12495</name>
</gene>
<evidence type="ECO:0000313" key="2">
    <source>
        <dbReference type="EMBL" id="MTD14759.1"/>
    </source>
</evidence>
<feature type="transmembrane region" description="Helical" evidence="1">
    <location>
        <begin position="76"/>
        <end position="95"/>
    </location>
</feature>
<dbReference type="RefSeq" id="WP_154768782.1">
    <property type="nucleotide sequence ID" value="NZ_WLYK01000005.1"/>
</dbReference>
<feature type="transmembrane region" description="Helical" evidence="1">
    <location>
        <begin position="116"/>
        <end position="144"/>
    </location>
</feature>
<evidence type="ECO:0000313" key="3">
    <source>
        <dbReference type="Proteomes" id="UP000460221"/>
    </source>
</evidence>
<feature type="transmembrane region" description="Helical" evidence="1">
    <location>
        <begin position="45"/>
        <end position="64"/>
    </location>
</feature>
<feature type="transmembrane region" description="Helical" evidence="1">
    <location>
        <begin position="190"/>
        <end position="208"/>
    </location>
</feature>
<dbReference type="EMBL" id="WLYK01000005">
    <property type="protein sequence ID" value="MTD14759.1"/>
    <property type="molecule type" value="Genomic_DNA"/>
</dbReference>
<keyword evidence="1" id="KW-0812">Transmembrane</keyword>
<dbReference type="Proteomes" id="UP000460221">
    <property type="component" value="Unassembled WGS sequence"/>
</dbReference>
<keyword evidence="3" id="KW-1185">Reference proteome</keyword>
<organism evidence="2 3">
    <name type="scientific">Nakamurella alba</name>
    <dbReference type="NCBI Taxonomy" id="2665158"/>
    <lineage>
        <taxon>Bacteria</taxon>
        <taxon>Bacillati</taxon>
        <taxon>Actinomycetota</taxon>
        <taxon>Actinomycetes</taxon>
        <taxon>Nakamurellales</taxon>
        <taxon>Nakamurellaceae</taxon>
        <taxon>Nakamurella</taxon>
    </lineage>
</organism>
<comment type="caution">
    <text evidence="2">The sequence shown here is derived from an EMBL/GenBank/DDBJ whole genome shotgun (WGS) entry which is preliminary data.</text>
</comment>
<proteinExistence type="predicted"/>
<feature type="transmembrane region" description="Helical" evidence="1">
    <location>
        <begin position="164"/>
        <end position="183"/>
    </location>
</feature>
<name>A0A7K1FN64_9ACTN</name>
<keyword evidence="1" id="KW-0472">Membrane</keyword>
<evidence type="ECO:0000256" key="1">
    <source>
        <dbReference type="SAM" id="Phobius"/>
    </source>
</evidence>
<accession>A0A7K1FN64</accession>
<keyword evidence="1" id="KW-1133">Transmembrane helix</keyword>
<dbReference type="AlphaFoldDB" id="A0A7K1FN64"/>
<protein>
    <submittedName>
        <fullName evidence="2">ABC transporter permease</fullName>
    </submittedName>
</protein>
<feature type="transmembrane region" description="Helical" evidence="1">
    <location>
        <begin position="233"/>
        <end position="253"/>
    </location>
</feature>